<reference evidence="6 7" key="1">
    <citation type="submission" date="2020-02" db="EMBL/GenBank/DDBJ databases">
        <title>Genome sequence of Roseobacter ponti.</title>
        <authorList>
            <person name="Hollensteiner J."/>
            <person name="Schneider D."/>
            <person name="Poehlein A."/>
            <person name="Daniel R."/>
        </authorList>
    </citation>
    <scope>NUCLEOTIDE SEQUENCE [LARGE SCALE GENOMIC DNA]</scope>
    <source>
        <strain evidence="6 7">DSM 106830</strain>
    </source>
</reference>
<evidence type="ECO:0000256" key="1">
    <source>
        <dbReference type="ARBA" id="ARBA00023015"/>
    </source>
</evidence>
<dbReference type="RefSeq" id="WP_169641771.1">
    <property type="nucleotide sequence ID" value="NZ_CP048788.1"/>
</dbReference>
<evidence type="ECO:0000313" key="6">
    <source>
        <dbReference type="EMBL" id="QJF52551.1"/>
    </source>
</evidence>
<name>A0A858SYI2_9RHOB</name>
<evidence type="ECO:0000256" key="3">
    <source>
        <dbReference type="ARBA" id="ARBA00023163"/>
    </source>
</evidence>
<keyword evidence="7" id="KW-1185">Reference proteome</keyword>
<dbReference type="PROSITE" id="PS51078">
    <property type="entry name" value="ICLR_ED"/>
    <property type="match status" value="1"/>
</dbReference>
<dbReference type="Gene3D" id="1.10.10.10">
    <property type="entry name" value="Winged helix-like DNA-binding domain superfamily/Winged helix DNA-binding domain"/>
    <property type="match status" value="1"/>
</dbReference>
<sequence length="267" mass="28797">MSQTGTDRKFANTLERGLRILEAFTIHDVGLTHAQISERTGLPKPTVSRLTYTLSELGYLSQNGRNGRFFPGPAALVLGTTATFSVPFLEIVAGDMQRLADKTGTLTAVSVRYRDMMVLLRAWHPATGQTVGAQSGHRIPLLGSSSGQAVLGALDDIRFERMTPGSALRAFRKNGYAQLMRDGFTIVPREMRYPGRVNAVSVPYFAPALGQPVGFSCGGPTGSLADQRLREEVAPALRAAVHSLEQRTDQAPALSIRAQITRESGAS</sequence>
<dbReference type="GO" id="GO:0003677">
    <property type="term" value="F:DNA binding"/>
    <property type="evidence" value="ECO:0007669"/>
    <property type="project" value="UniProtKB-KW"/>
</dbReference>
<dbReference type="AlphaFoldDB" id="A0A858SYI2"/>
<dbReference type="Proteomes" id="UP000503308">
    <property type="component" value="Chromosome"/>
</dbReference>
<dbReference type="EMBL" id="CP048788">
    <property type="protein sequence ID" value="QJF52551.1"/>
    <property type="molecule type" value="Genomic_DNA"/>
</dbReference>
<dbReference type="InterPro" id="IPR036388">
    <property type="entry name" value="WH-like_DNA-bd_sf"/>
</dbReference>
<keyword evidence="2" id="KW-0238">DNA-binding</keyword>
<dbReference type="KEGG" id="rpon:G3256_15915"/>
<feature type="domain" description="IclR-ED" evidence="5">
    <location>
        <begin position="74"/>
        <end position="250"/>
    </location>
</feature>
<dbReference type="InterPro" id="IPR050707">
    <property type="entry name" value="HTH_MetabolicPath_Reg"/>
</dbReference>
<feature type="domain" description="HTH iclR-type" evidence="4">
    <location>
        <begin position="11"/>
        <end position="73"/>
    </location>
</feature>
<organism evidence="6 7">
    <name type="scientific">Roseobacter ponti</name>
    <dbReference type="NCBI Taxonomy" id="1891787"/>
    <lineage>
        <taxon>Bacteria</taxon>
        <taxon>Pseudomonadati</taxon>
        <taxon>Pseudomonadota</taxon>
        <taxon>Alphaproteobacteria</taxon>
        <taxon>Rhodobacterales</taxon>
        <taxon>Roseobacteraceae</taxon>
        <taxon>Roseobacter</taxon>
    </lineage>
</organism>
<gene>
    <name evidence="6" type="ORF">G3256_15915</name>
</gene>
<dbReference type="SUPFAM" id="SSF55781">
    <property type="entry name" value="GAF domain-like"/>
    <property type="match status" value="1"/>
</dbReference>
<proteinExistence type="predicted"/>
<dbReference type="InterPro" id="IPR036390">
    <property type="entry name" value="WH_DNA-bd_sf"/>
</dbReference>
<dbReference type="PROSITE" id="PS51077">
    <property type="entry name" value="HTH_ICLR"/>
    <property type="match status" value="1"/>
</dbReference>
<dbReference type="InterPro" id="IPR029016">
    <property type="entry name" value="GAF-like_dom_sf"/>
</dbReference>
<dbReference type="Pfam" id="PF01614">
    <property type="entry name" value="IclR_C"/>
    <property type="match status" value="1"/>
</dbReference>
<dbReference type="InterPro" id="IPR005471">
    <property type="entry name" value="Tscrpt_reg_IclR_N"/>
</dbReference>
<dbReference type="GO" id="GO:0003700">
    <property type="term" value="F:DNA-binding transcription factor activity"/>
    <property type="evidence" value="ECO:0007669"/>
    <property type="project" value="TreeGrafter"/>
</dbReference>
<keyword evidence="1" id="KW-0805">Transcription regulation</keyword>
<dbReference type="GO" id="GO:0045892">
    <property type="term" value="P:negative regulation of DNA-templated transcription"/>
    <property type="evidence" value="ECO:0007669"/>
    <property type="project" value="TreeGrafter"/>
</dbReference>
<evidence type="ECO:0000256" key="2">
    <source>
        <dbReference type="ARBA" id="ARBA00023125"/>
    </source>
</evidence>
<evidence type="ECO:0000313" key="7">
    <source>
        <dbReference type="Proteomes" id="UP000503308"/>
    </source>
</evidence>
<protein>
    <submittedName>
        <fullName evidence="6">IclR family transcriptional regulator</fullName>
    </submittedName>
</protein>
<dbReference type="InterPro" id="IPR014757">
    <property type="entry name" value="Tscrpt_reg_IclR_C"/>
</dbReference>
<dbReference type="SMART" id="SM00346">
    <property type="entry name" value="HTH_ICLR"/>
    <property type="match status" value="1"/>
</dbReference>
<dbReference type="PANTHER" id="PTHR30136:SF33">
    <property type="entry name" value="TRANSCRIPTIONAL REGULATORY PROTEIN"/>
    <property type="match status" value="1"/>
</dbReference>
<dbReference type="Gene3D" id="3.30.450.40">
    <property type="match status" value="1"/>
</dbReference>
<accession>A0A858SYI2</accession>
<dbReference type="Pfam" id="PF09339">
    <property type="entry name" value="HTH_IclR"/>
    <property type="match status" value="1"/>
</dbReference>
<dbReference type="SUPFAM" id="SSF46785">
    <property type="entry name" value="Winged helix' DNA-binding domain"/>
    <property type="match status" value="1"/>
</dbReference>
<evidence type="ECO:0000259" key="5">
    <source>
        <dbReference type="PROSITE" id="PS51078"/>
    </source>
</evidence>
<keyword evidence="3" id="KW-0804">Transcription</keyword>
<evidence type="ECO:0000259" key="4">
    <source>
        <dbReference type="PROSITE" id="PS51077"/>
    </source>
</evidence>
<dbReference type="PANTHER" id="PTHR30136">
    <property type="entry name" value="HELIX-TURN-HELIX TRANSCRIPTIONAL REGULATOR, ICLR FAMILY"/>
    <property type="match status" value="1"/>
</dbReference>